<dbReference type="InterPro" id="IPR051934">
    <property type="entry name" value="Phage_Tail_Fiber_Structural"/>
</dbReference>
<evidence type="ECO:0000313" key="4">
    <source>
        <dbReference type="EMBL" id="ALG76549.1"/>
    </source>
</evidence>
<dbReference type="PANTHER" id="PTHR35191">
    <property type="entry name" value="PROPHAGE SIDE TAIL FIBER PROTEIN HOMOLOG STFQ-RELATED"/>
    <property type="match status" value="1"/>
</dbReference>
<feature type="domain" description="Phage tail collar" evidence="1">
    <location>
        <begin position="987"/>
        <end position="1041"/>
    </location>
</feature>
<feature type="domain" description="Phage tail fibre protein N-terminal" evidence="2">
    <location>
        <begin position="6"/>
        <end position="152"/>
    </location>
</feature>
<dbReference type="Pfam" id="PF07484">
    <property type="entry name" value="Collar"/>
    <property type="match status" value="1"/>
</dbReference>
<name>A0A0N9MHW1_PSEPU</name>
<organism evidence="4">
    <name type="scientific">Pseudomonas putida</name>
    <name type="common">Arthrobacter siderocapsulatus</name>
    <dbReference type="NCBI Taxonomy" id="303"/>
    <lineage>
        <taxon>Bacteria</taxon>
        <taxon>Pseudomonadati</taxon>
        <taxon>Pseudomonadota</taxon>
        <taxon>Gammaproteobacteria</taxon>
        <taxon>Pseudomonadales</taxon>
        <taxon>Pseudomonadaceae</taxon>
        <taxon>Pseudomonas</taxon>
    </lineage>
</organism>
<dbReference type="Gene3D" id="3.90.1340.10">
    <property type="entry name" value="Phage tail collar domain"/>
    <property type="match status" value="1"/>
</dbReference>
<reference evidence="4" key="1">
    <citation type="journal article" date="2015" name="Genome Biol. Evol.">
        <title>Different Ancestries of R Tailocins in Rhizospheric Pseudomonas Isolates.</title>
        <authorList>
            <person name="Ghequire M.G."/>
            <person name="Dillen Y."/>
            <person name="Lambrichts I."/>
            <person name="Proost P."/>
            <person name="Wattiez R."/>
            <person name="De Mot R."/>
        </authorList>
    </citation>
    <scope>NUCLEOTIDE SEQUENCE</scope>
    <source>
        <strain evidence="4">RW10S1</strain>
    </source>
</reference>
<dbReference type="AlphaFoldDB" id="A0A0N9MHW1"/>
<proteinExistence type="predicted"/>
<dbReference type="EMBL" id="KP698092">
    <property type="protein sequence ID" value="ALG76549.1"/>
    <property type="molecule type" value="Genomic_DNA"/>
</dbReference>
<accession>A0A0N9MHW1</accession>
<sequence length="1150" mass="119888">MVDQNSQFYAILTNVGAAKQANADALGIAWKITHMGVGDANGADPTPDATQTRLINEWRRAPLNQLKVDDKDASIIIAEQVIPADIGGKWIREIGLYDEAGDLVAVANCAPTYKPVLSQGSGRTQVLRMSLVVSSAANVQLKIDPSVVLATREWVTEELARQDFKHSVLAATTANIALSGLQTIDGVPLTAGARVLVKNQTTARDNGLYTVVPGAAWSRCDDANSSAKVTPGLLVLVEKGTVNSDSAWQLVTDAPITLGVTALSFEMAFGRSGVAAGTYRSVQVDKYGRVVAATNPTTVAGYGLTDVFTKSETYSRNEITQAIAGAVATAVSGLVDAAPGALDTLNELAAAIGNDPNFATTMVNELAKKAPLASPKLTGSPETPTAPVGSTGLQIANMSALAAAMTAAARQFKSAIIGVNSSLTLTAEQMGNAVQFNTGPVTLTLPALAEVGNGASVMLRNPSSSAAQTITVASAGSIVDAGSTVKSTTIKPFEWMELASSGSAWFVVGRGKLKETAELESPSFTGIPTAPTAPVGSNSSQLATMAAVLQGMMAFGLGSTIGITITDFDAVTQTGMYRGEGSAVKSPFPEAAMALLHIQYNQTGCFQLAASCSSNIGNARLFWRTKAANVWADWQQVGRLDSPAFTGTPTAPTAPLGTNSLQLATMAALQQGINAYKRNYGGNVVGVGADITLLGSQTGYAFNVTAPVTVSLPAAADAGSGGTYVIRNVSSGVVNISAPANGKIFEKNNTVNSAPLQVGEWVELQASTTNYFINKRGTLSEIGKVVGDAMASFGIGGYNVKSGVDINTLTQGGLSYCINPTNSPVGTQGQSSANGYLLSFQYMDGSAYCAQVFIPSLVGASLDTVHFRRMTAGNWSDWRELAKTNSPTFMGEAVFKGDNVQRFIHSLGNYGVIQRVDNSNFYYLVTDAGNASGNFNSLRPFQFNLATGAVTMSCGLSVLSPADDDNSSRAPTTLWVNKKVDMAAPVGQLAHFARSTPPPGWLKRNGAAISRTSYASLFAVIGTNFGAGDGSTTFNLPDDRELVDRAWTDGLNVLDPGRKLFSSQAGQIESHTHSGTANTAGAHSHTMTFPRDLVDGSESNDAVLGDQVEEGTQTLTTSTSGAHTHTLSINATGGDETRMANRAYLACIKF</sequence>
<dbReference type="InterPro" id="IPR037053">
    <property type="entry name" value="Phage_tail_collar_dom_sf"/>
</dbReference>
<dbReference type="InterPro" id="IPR011083">
    <property type="entry name" value="Phage_tail_collar_dom"/>
</dbReference>
<dbReference type="InterPro" id="IPR048390">
    <property type="entry name" value="Gp34_trimer"/>
</dbReference>
<dbReference type="CDD" id="cd19958">
    <property type="entry name" value="pyocin_knob"/>
    <property type="match status" value="2"/>
</dbReference>
<feature type="domain" description="Long-tail fiber proximal subunit trimerization" evidence="3">
    <location>
        <begin position="890"/>
        <end position="941"/>
    </location>
</feature>
<dbReference type="Pfam" id="PF12571">
    <property type="entry name" value="Phage_tail_fib"/>
    <property type="match status" value="1"/>
</dbReference>
<dbReference type="PANTHER" id="PTHR35191:SF1">
    <property type="entry name" value="PROPHAGE SIDE TAIL FIBER PROTEIN HOMOLOG STFQ-RELATED"/>
    <property type="match status" value="1"/>
</dbReference>
<gene>
    <name evidence="4" type="primary">ptbH</name>
</gene>
<dbReference type="SUPFAM" id="SSF88874">
    <property type="entry name" value="Receptor-binding domain of short tail fibre protein gp12"/>
    <property type="match status" value="1"/>
</dbReference>
<evidence type="ECO:0000259" key="1">
    <source>
        <dbReference type="Pfam" id="PF07484"/>
    </source>
</evidence>
<dbReference type="InterPro" id="IPR022225">
    <property type="entry name" value="Phage_tail_fibre_N"/>
</dbReference>
<reference evidence="4" key="2">
    <citation type="submission" date="2015-01" db="EMBL/GenBank/DDBJ databases">
        <authorList>
            <person name="Xiang T."/>
            <person name="Song Y."/>
            <person name="Huang L."/>
            <person name="Wang B."/>
            <person name="Wu P."/>
        </authorList>
    </citation>
    <scope>NUCLEOTIDE SEQUENCE</scope>
    <source>
        <strain evidence="4">RW10S1</strain>
    </source>
</reference>
<evidence type="ECO:0000259" key="2">
    <source>
        <dbReference type="Pfam" id="PF12571"/>
    </source>
</evidence>
<evidence type="ECO:0000259" key="3">
    <source>
        <dbReference type="Pfam" id="PF21446"/>
    </source>
</evidence>
<protein>
    <submittedName>
        <fullName evidence="4">Phage tail fiber protein</fullName>
    </submittedName>
</protein>
<dbReference type="Pfam" id="PF21446">
    <property type="entry name" value="Gp34_trimer"/>
    <property type="match status" value="1"/>
</dbReference>